<evidence type="ECO:0000313" key="1">
    <source>
        <dbReference type="EMBL" id="KKL93968.1"/>
    </source>
</evidence>
<comment type="caution">
    <text evidence="1">The sequence shown here is derived from an EMBL/GenBank/DDBJ whole genome shotgun (WGS) entry which is preliminary data.</text>
</comment>
<reference evidence="1" key="1">
    <citation type="journal article" date="2015" name="Nature">
        <title>Complex archaea that bridge the gap between prokaryotes and eukaryotes.</title>
        <authorList>
            <person name="Spang A."/>
            <person name="Saw J.H."/>
            <person name="Jorgensen S.L."/>
            <person name="Zaremba-Niedzwiedzka K."/>
            <person name="Martijn J."/>
            <person name="Lind A.E."/>
            <person name="van Eijk R."/>
            <person name="Schleper C."/>
            <person name="Guy L."/>
            <person name="Ettema T.J."/>
        </authorList>
    </citation>
    <scope>NUCLEOTIDE SEQUENCE</scope>
</reference>
<dbReference type="EMBL" id="LAZR01019050">
    <property type="protein sequence ID" value="KKL93968.1"/>
    <property type="molecule type" value="Genomic_DNA"/>
</dbReference>
<gene>
    <name evidence="1" type="ORF">LCGC14_1869380</name>
</gene>
<accession>A0A0F9G5I4</accession>
<sequence>MAACVASVFELDLDQVPNLNPDNGDWWVELQRFVQARGVTIVCLDYSEDLIREVGGCWTIVSGKTSRGFMHATVWKNGQLVHDPHPLREGLIEPEEIDIFIAMEPALQAKQEPTP</sequence>
<protein>
    <submittedName>
        <fullName evidence="1">Uncharacterized protein</fullName>
    </submittedName>
</protein>
<name>A0A0F9G5I4_9ZZZZ</name>
<proteinExistence type="predicted"/>
<dbReference type="AlphaFoldDB" id="A0A0F9G5I4"/>
<organism evidence="1">
    <name type="scientific">marine sediment metagenome</name>
    <dbReference type="NCBI Taxonomy" id="412755"/>
    <lineage>
        <taxon>unclassified sequences</taxon>
        <taxon>metagenomes</taxon>
        <taxon>ecological metagenomes</taxon>
    </lineage>
</organism>